<dbReference type="FunFam" id="3.15.10.30:FF:000001">
    <property type="entry name" value="Takeout-like protein 1"/>
    <property type="match status" value="1"/>
</dbReference>
<evidence type="ECO:0000256" key="3">
    <source>
        <dbReference type="ARBA" id="ARBA00060902"/>
    </source>
</evidence>
<dbReference type="OrthoDB" id="8185902at2759"/>
<proteinExistence type="inferred from homology"/>
<dbReference type="RefSeq" id="XP_030766672.1">
    <property type="nucleotide sequence ID" value="XM_030910812.1"/>
</dbReference>
<dbReference type="Proteomes" id="UP000504635">
    <property type="component" value="Unplaced"/>
</dbReference>
<dbReference type="SMART" id="SM00700">
    <property type="entry name" value="JHBP"/>
    <property type="match status" value="1"/>
</dbReference>
<dbReference type="Gene3D" id="3.15.10.30">
    <property type="entry name" value="Haemolymph juvenile hormone binding protein"/>
    <property type="match status" value="1"/>
</dbReference>
<keyword evidence="5" id="KW-1185">Reference proteome</keyword>
<keyword evidence="1 4" id="KW-0732">Signal</keyword>
<dbReference type="InterPro" id="IPR010562">
    <property type="entry name" value="Haemolymph_juvenile_hormone-bd"/>
</dbReference>
<evidence type="ECO:0000256" key="2">
    <source>
        <dbReference type="ARBA" id="ARBA00023108"/>
    </source>
</evidence>
<evidence type="ECO:0000256" key="4">
    <source>
        <dbReference type="SAM" id="SignalP"/>
    </source>
</evidence>
<sequence>MFLVITVVSTLVGALVKGQETISADNPPAYVKQCYEDDPKLTQCLIGALHHLQPYLATGIKEVELPSVEPFLMDELSLSLTGGPNGYKISLKDMNIYGASNFTMSMLKLSENGRPFEAKINIPSLRINARYQSSGILIILPASGNGTFLGQFDNLDCMLKGKTSVNEIQGRQYLHIDALHVDLTVKKMRMMVKNIFRNNSILTEAINLFLRENGHEVFKVMLPQLRKKLAGLFMGISNKLLMHVPLDVFYLQKAKELS</sequence>
<dbReference type="GO" id="GO:0007623">
    <property type="term" value="P:circadian rhythm"/>
    <property type="evidence" value="ECO:0007669"/>
    <property type="project" value="UniProtKB-ARBA"/>
</dbReference>
<dbReference type="AlphaFoldDB" id="A0A6J2YTM4"/>
<comment type="similarity">
    <text evidence="3">Belongs to the TO family.</text>
</comment>
<dbReference type="GeneID" id="115890546"/>
<dbReference type="Pfam" id="PF06585">
    <property type="entry name" value="JHBP"/>
    <property type="match status" value="1"/>
</dbReference>
<keyword evidence="2" id="KW-0090">Biological rhythms</keyword>
<dbReference type="KEGG" id="soy:115890546"/>
<dbReference type="GO" id="GO:0005615">
    <property type="term" value="C:extracellular space"/>
    <property type="evidence" value="ECO:0007669"/>
    <property type="project" value="TreeGrafter"/>
</dbReference>
<dbReference type="InParanoid" id="A0A6J2YTM4"/>
<gene>
    <name evidence="6" type="primary">LOC115890546</name>
</gene>
<evidence type="ECO:0000313" key="6">
    <source>
        <dbReference type="RefSeq" id="XP_030766672.1"/>
    </source>
</evidence>
<reference evidence="6" key="1">
    <citation type="submission" date="2025-08" db="UniProtKB">
        <authorList>
            <consortium name="RefSeq"/>
        </authorList>
    </citation>
    <scope>IDENTIFICATION</scope>
    <source>
        <tissue evidence="6">Gonads</tissue>
    </source>
</reference>
<evidence type="ECO:0000313" key="5">
    <source>
        <dbReference type="Proteomes" id="UP000504635"/>
    </source>
</evidence>
<feature type="chain" id="PRO_5027115493" evidence="4">
    <location>
        <begin position="19"/>
        <end position="258"/>
    </location>
</feature>
<name>A0A6J2YTM4_SITOR</name>
<dbReference type="PANTHER" id="PTHR11008">
    <property type="entry name" value="PROTEIN TAKEOUT-LIKE PROTEIN"/>
    <property type="match status" value="1"/>
</dbReference>
<protein>
    <submittedName>
        <fullName evidence="6">Uncharacterized protein LOC115890546</fullName>
    </submittedName>
</protein>
<organism evidence="5 6">
    <name type="scientific">Sitophilus oryzae</name>
    <name type="common">Rice weevil</name>
    <name type="synonym">Curculio oryzae</name>
    <dbReference type="NCBI Taxonomy" id="7048"/>
    <lineage>
        <taxon>Eukaryota</taxon>
        <taxon>Metazoa</taxon>
        <taxon>Ecdysozoa</taxon>
        <taxon>Arthropoda</taxon>
        <taxon>Hexapoda</taxon>
        <taxon>Insecta</taxon>
        <taxon>Pterygota</taxon>
        <taxon>Neoptera</taxon>
        <taxon>Endopterygota</taxon>
        <taxon>Coleoptera</taxon>
        <taxon>Polyphaga</taxon>
        <taxon>Cucujiformia</taxon>
        <taxon>Curculionidae</taxon>
        <taxon>Dryophthorinae</taxon>
        <taxon>Sitophilus</taxon>
    </lineage>
</organism>
<accession>A0A6J2YTM4</accession>
<dbReference type="InterPro" id="IPR038606">
    <property type="entry name" value="To_sf"/>
</dbReference>
<feature type="signal peptide" evidence="4">
    <location>
        <begin position="1"/>
        <end position="18"/>
    </location>
</feature>
<dbReference type="FunCoup" id="A0A6J2YTM4">
    <property type="interactions" value="34"/>
</dbReference>
<dbReference type="PANTHER" id="PTHR11008:SF41">
    <property type="entry name" value="RE70318P"/>
    <property type="match status" value="1"/>
</dbReference>
<evidence type="ECO:0000256" key="1">
    <source>
        <dbReference type="ARBA" id="ARBA00022729"/>
    </source>
</evidence>